<evidence type="ECO:0000256" key="1">
    <source>
        <dbReference type="SAM" id="SignalP"/>
    </source>
</evidence>
<protein>
    <recommendedName>
        <fullName evidence="4">DUF5602 domain-containing protein</fullName>
    </recommendedName>
</protein>
<accession>A0A3E1NLA1</accession>
<feature type="chain" id="PRO_5017796947" description="DUF5602 domain-containing protein" evidence="1">
    <location>
        <begin position="25"/>
        <end position="279"/>
    </location>
</feature>
<dbReference type="RefSeq" id="WP_116846682.1">
    <property type="nucleotide sequence ID" value="NZ_QTJU01000002.1"/>
</dbReference>
<name>A0A3E1NLA1_9BACT</name>
<dbReference type="Proteomes" id="UP000261284">
    <property type="component" value="Unassembled WGS sequence"/>
</dbReference>
<gene>
    <name evidence="2" type="ORF">DXN05_07860</name>
</gene>
<keyword evidence="1" id="KW-0732">Signal</keyword>
<evidence type="ECO:0000313" key="3">
    <source>
        <dbReference type="Proteomes" id="UP000261284"/>
    </source>
</evidence>
<dbReference type="CDD" id="cd11669">
    <property type="entry name" value="TTHB210-like"/>
    <property type="match status" value="1"/>
</dbReference>
<evidence type="ECO:0008006" key="4">
    <source>
        <dbReference type="Google" id="ProtNLM"/>
    </source>
</evidence>
<feature type="signal peptide" evidence="1">
    <location>
        <begin position="1"/>
        <end position="24"/>
    </location>
</feature>
<keyword evidence="3" id="KW-1185">Reference proteome</keyword>
<dbReference type="InterPro" id="IPR033786">
    <property type="entry name" value="TTHB210-like"/>
</dbReference>
<dbReference type="AlphaFoldDB" id="A0A3E1NLA1"/>
<dbReference type="PROSITE" id="PS51257">
    <property type="entry name" value="PROKAR_LIPOPROTEIN"/>
    <property type="match status" value="1"/>
</dbReference>
<comment type="caution">
    <text evidence="2">The sequence shown here is derived from an EMBL/GenBank/DDBJ whole genome shotgun (WGS) entry which is preliminary data.</text>
</comment>
<sequence>MKNLQLKSARFAALFLLLSVFLFSCTDQQGGLNTTHYGQSVSMGNGSVRSFITLNPGNIPVQIGYEITPAAIQNLPAASHEDSMIFYADSTGMGDMPMPSHEYLVPLDAAAKKYTVFDHLAANWNPLGHMPVGVYSRPHFDFHFYNMPLAEREKIPAYMDDPTGFDQLPADGYLPADYIRVPGGEARMGTHWADKTAPELNGGAFTQTFIYGSYNSKETFYEPMVTLAYLQSVTTFSGAIKQPAKHLTTGYYPTQYLIYSDASGKRYVVLTGFVKYIAN</sequence>
<dbReference type="EMBL" id="QTJU01000002">
    <property type="protein sequence ID" value="RFM28693.1"/>
    <property type="molecule type" value="Genomic_DNA"/>
</dbReference>
<dbReference type="OrthoDB" id="2867208at2"/>
<organism evidence="2 3">
    <name type="scientific">Deminuibacter soli</name>
    <dbReference type="NCBI Taxonomy" id="2291815"/>
    <lineage>
        <taxon>Bacteria</taxon>
        <taxon>Pseudomonadati</taxon>
        <taxon>Bacteroidota</taxon>
        <taxon>Chitinophagia</taxon>
        <taxon>Chitinophagales</taxon>
        <taxon>Chitinophagaceae</taxon>
        <taxon>Deminuibacter</taxon>
    </lineage>
</organism>
<proteinExistence type="predicted"/>
<reference evidence="2 3" key="1">
    <citation type="submission" date="2018-08" db="EMBL/GenBank/DDBJ databases">
        <title>Chitinophagaceae sp. K23C18032701, a novel bacterium isolated from forest soil.</title>
        <authorList>
            <person name="Wang C."/>
        </authorList>
    </citation>
    <scope>NUCLEOTIDE SEQUENCE [LARGE SCALE GENOMIC DNA]</scope>
    <source>
        <strain evidence="2 3">K23C18032701</strain>
    </source>
</reference>
<evidence type="ECO:0000313" key="2">
    <source>
        <dbReference type="EMBL" id="RFM28693.1"/>
    </source>
</evidence>